<dbReference type="OrthoDB" id="10422165at2759"/>
<evidence type="ECO:0000256" key="1">
    <source>
        <dbReference type="SAM" id="MobiDB-lite"/>
    </source>
</evidence>
<comment type="caution">
    <text evidence="2">The sequence shown here is derived from an EMBL/GenBank/DDBJ whole genome shotgun (WGS) entry which is preliminary data.</text>
</comment>
<reference evidence="2 3" key="1">
    <citation type="submission" date="2014-02" db="EMBL/GenBank/DDBJ databases">
        <title>The Genome Sequence of Trichophyton interdigitale MR816.</title>
        <authorList>
            <consortium name="The Broad Institute Genomics Platform"/>
            <person name="Cuomo C.A."/>
            <person name="White T.C."/>
            <person name="Graser Y."/>
            <person name="Martinez-Rossi N."/>
            <person name="Heitman J."/>
            <person name="Young S.K."/>
            <person name="Zeng Q."/>
            <person name="Gargeya S."/>
            <person name="Abouelleil A."/>
            <person name="Alvarado L."/>
            <person name="Chapman S.B."/>
            <person name="Gainer-Dewar J."/>
            <person name="Goldberg J."/>
            <person name="Griggs A."/>
            <person name="Gujja S."/>
            <person name="Hansen M."/>
            <person name="Howarth C."/>
            <person name="Imamovic A."/>
            <person name="Larimer J."/>
            <person name="Martinez D."/>
            <person name="Murphy C."/>
            <person name="Pearson M.D."/>
            <person name="Persinoti G."/>
            <person name="Poon T."/>
            <person name="Priest M."/>
            <person name="Roberts A.D."/>
            <person name="Saif S."/>
            <person name="Shea T.D."/>
            <person name="Sykes S.N."/>
            <person name="Wortman J."/>
            <person name="Nusbaum C."/>
            <person name="Birren B."/>
        </authorList>
    </citation>
    <scope>NUCLEOTIDE SEQUENCE [LARGE SCALE GENOMIC DNA]</scope>
    <source>
        <strain evidence="2 3">MR816</strain>
    </source>
</reference>
<sequence length="142" mass="15244">MPPAHQIAATKATQPKKTMENLNTLCKQGRPTDASVKSALEPGSLNRPLKATATAKFKIFKAKRESVKPRQLEKISSRPAASTTTTYQGSQKKQQQEQQQGLEAAIPRSPSPSCGALPDCWSCGTELGDCPPCSCEECGMPN</sequence>
<name>A0A059J994_TRIIM</name>
<feature type="compositionally biased region" description="Polar residues" evidence="1">
    <location>
        <begin position="11"/>
        <end position="20"/>
    </location>
</feature>
<gene>
    <name evidence="2" type="ORF">H109_03895</name>
</gene>
<dbReference type="Proteomes" id="UP000024533">
    <property type="component" value="Unassembled WGS sequence"/>
</dbReference>
<dbReference type="HOGENOM" id="CLU_1815336_0_0_1"/>
<evidence type="ECO:0000313" key="3">
    <source>
        <dbReference type="Proteomes" id="UP000024533"/>
    </source>
</evidence>
<organism evidence="2 3">
    <name type="scientific">Trichophyton interdigitale (strain MR816)</name>
    <dbReference type="NCBI Taxonomy" id="1215338"/>
    <lineage>
        <taxon>Eukaryota</taxon>
        <taxon>Fungi</taxon>
        <taxon>Dikarya</taxon>
        <taxon>Ascomycota</taxon>
        <taxon>Pezizomycotina</taxon>
        <taxon>Eurotiomycetes</taxon>
        <taxon>Eurotiomycetidae</taxon>
        <taxon>Onygenales</taxon>
        <taxon>Arthrodermataceae</taxon>
        <taxon>Trichophyton</taxon>
    </lineage>
</organism>
<dbReference type="EMBL" id="AOKY01000273">
    <property type="protein sequence ID" value="KDB24223.1"/>
    <property type="molecule type" value="Genomic_DNA"/>
</dbReference>
<proteinExistence type="predicted"/>
<feature type="compositionally biased region" description="Basic and acidic residues" evidence="1">
    <location>
        <begin position="64"/>
        <end position="76"/>
    </location>
</feature>
<evidence type="ECO:0000313" key="2">
    <source>
        <dbReference type="EMBL" id="KDB24223.1"/>
    </source>
</evidence>
<feature type="region of interest" description="Disordered" evidence="1">
    <location>
        <begin position="64"/>
        <end position="113"/>
    </location>
</feature>
<dbReference type="OMA" id="EECGMPN"/>
<feature type="region of interest" description="Disordered" evidence="1">
    <location>
        <begin position="1"/>
        <end position="20"/>
    </location>
</feature>
<dbReference type="AlphaFoldDB" id="A0A059J994"/>
<accession>A0A059J994</accession>
<feature type="compositionally biased region" description="Low complexity" evidence="1">
    <location>
        <begin position="82"/>
        <end position="101"/>
    </location>
</feature>
<keyword evidence="3" id="KW-1185">Reference proteome</keyword>
<protein>
    <submittedName>
        <fullName evidence="2">Uncharacterized protein</fullName>
    </submittedName>
</protein>